<sequence>MQLALLMEDVGDELWPVLRDFNMVLDISEVCGMTGDNSSAMEDFRSCLLDTGLLSIPMQGAIYTWHNCSDGHQSLWKKLDRILANDRWLAHWPNSVCLSTSPRTSDHSPLALRGHTSRRLGGVFQFDNYLAKAHGFLDLVQWVWRHDIYGTPMYSITRKLKLLKPLFQAKRKEKGDLSANVAKAIEMST</sequence>
<dbReference type="PANTHER" id="PTHR33710">
    <property type="entry name" value="BNAC02G09200D PROTEIN"/>
    <property type="match status" value="1"/>
</dbReference>
<reference evidence="1" key="2">
    <citation type="journal article" date="2024" name="Plant">
        <title>Genomic evolution and insights into agronomic trait innovations of Sesamum species.</title>
        <authorList>
            <person name="Miao H."/>
            <person name="Wang L."/>
            <person name="Qu L."/>
            <person name="Liu H."/>
            <person name="Sun Y."/>
            <person name="Le M."/>
            <person name="Wang Q."/>
            <person name="Wei S."/>
            <person name="Zheng Y."/>
            <person name="Lin W."/>
            <person name="Duan Y."/>
            <person name="Cao H."/>
            <person name="Xiong S."/>
            <person name="Wang X."/>
            <person name="Wei L."/>
            <person name="Li C."/>
            <person name="Ma Q."/>
            <person name="Ju M."/>
            <person name="Zhao R."/>
            <person name="Li G."/>
            <person name="Mu C."/>
            <person name="Tian Q."/>
            <person name="Mei H."/>
            <person name="Zhang T."/>
            <person name="Gao T."/>
            <person name="Zhang H."/>
        </authorList>
    </citation>
    <scope>NUCLEOTIDE SEQUENCE</scope>
    <source>
        <strain evidence="1">G01</strain>
    </source>
</reference>
<organism evidence="1">
    <name type="scientific">Sesamum angustifolium</name>
    <dbReference type="NCBI Taxonomy" id="2727405"/>
    <lineage>
        <taxon>Eukaryota</taxon>
        <taxon>Viridiplantae</taxon>
        <taxon>Streptophyta</taxon>
        <taxon>Embryophyta</taxon>
        <taxon>Tracheophyta</taxon>
        <taxon>Spermatophyta</taxon>
        <taxon>Magnoliopsida</taxon>
        <taxon>eudicotyledons</taxon>
        <taxon>Gunneridae</taxon>
        <taxon>Pentapetalae</taxon>
        <taxon>asterids</taxon>
        <taxon>lamiids</taxon>
        <taxon>Lamiales</taxon>
        <taxon>Pedaliaceae</taxon>
        <taxon>Sesamum</taxon>
    </lineage>
</organism>
<gene>
    <name evidence="1" type="ORF">Sangu_2959000</name>
</gene>
<dbReference type="EMBL" id="JACGWK010001831">
    <property type="protein sequence ID" value="KAL0282277.1"/>
    <property type="molecule type" value="Genomic_DNA"/>
</dbReference>
<reference evidence="1" key="1">
    <citation type="submission" date="2020-06" db="EMBL/GenBank/DDBJ databases">
        <authorList>
            <person name="Li T."/>
            <person name="Hu X."/>
            <person name="Zhang T."/>
            <person name="Song X."/>
            <person name="Zhang H."/>
            <person name="Dai N."/>
            <person name="Sheng W."/>
            <person name="Hou X."/>
            <person name="Wei L."/>
        </authorList>
    </citation>
    <scope>NUCLEOTIDE SEQUENCE</scope>
    <source>
        <strain evidence="1">G01</strain>
        <tissue evidence="1">Leaf</tissue>
    </source>
</reference>
<dbReference type="Gene3D" id="3.60.10.10">
    <property type="entry name" value="Endonuclease/exonuclease/phosphatase"/>
    <property type="match status" value="1"/>
</dbReference>
<protein>
    <submittedName>
        <fullName evidence="1">Uncharacterized protein</fullName>
    </submittedName>
</protein>
<dbReference type="InterPro" id="IPR036691">
    <property type="entry name" value="Endo/exonu/phosph_ase_sf"/>
</dbReference>
<proteinExistence type="predicted"/>
<dbReference type="PANTHER" id="PTHR33710:SF64">
    <property type="entry name" value="ENDONUCLEASE_EXONUCLEASE_PHOSPHATASE DOMAIN-CONTAINING PROTEIN"/>
    <property type="match status" value="1"/>
</dbReference>
<comment type="caution">
    <text evidence="1">The sequence shown here is derived from an EMBL/GenBank/DDBJ whole genome shotgun (WGS) entry which is preliminary data.</text>
</comment>
<accession>A0AAW2IKE2</accession>
<dbReference type="SUPFAM" id="SSF56219">
    <property type="entry name" value="DNase I-like"/>
    <property type="match status" value="1"/>
</dbReference>
<dbReference type="AlphaFoldDB" id="A0AAW2IKE2"/>
<evidence type="ECO:0000313" key="1">
    <source>
        <dbReference type="EMBL" id="KAL0282277.1"/>
    </source>
</evidence>
<name>A0AAW2IKE2_9LAMI</name>